<dbReference type="GO" id="GO:0006355">
    <property type="term" value="P:regulation of DNA-templated transcription"/>
    <property type="evidence" value="ECO:0000318"/>
    <property type="project" value="GO_Central"/>
</dbReference>
<feature type="domain" description="HTH myb-type" evidence="8">
    <location>
        <begin position="137"/>
        <end position="187"/>
    </location>
</feature>
<dbReference type="InterPro" id="IPR001005">
    <property type="entry name" value="SANT/Myb"/>
</dbReference>
<evidence type="ECO:0000259" key="8">
    <source>
        <dbReference type="PROSITE" id="PS51294"/>
    </source>
</evidence>
<dbReference type="Proteomes" id="UP000001542">
    <property type="component" value="Unassembled WGS sequence"/>
</dbReference>
<reference evidence="9" key="1">
    <citation type="submission" date="2006-10" db="EMBL/GenBank/DDBJ databases">
        <authorList>
            <person name="Amadeo P."/>
            <person name="Zhao Q."/>
            <person name="Wortman J."/>
            <person name="Fraser-Liggett C."/>
            <person name="Carlton J."/>
        </authorList>
    </citation>
    <scope>NUCLEOTIDE SEQUENCE</scope>
    <source>
        <strain evidence="9">G3</strain>
    </source>
</reference>
<feature type="domain" description="HTH myb-type" evidence="8">
    <location>
        <begin position="79"/>
        <end position="135"/>
    </location>
</feature>
<keyword evidence="1" id="KW-0805">Transcription regulation</keyword>
<dbReference type="RefSeq" id="XP_001309063.1">
    <property type="nucleotide sequence ID" value="XM_001309062.1"/>
</dbReference>
<feature type="domain" description="Myb-like" evidence="6">
    <location>
        <begin position="79"/>
        <end position="131"/>
    </location>
</feature>
<dbReference type="STRING" id="5722.A2FG14"/>
<evidence type="ECO:0000256" key="5">
    <source>
        <dbReference type="SAM" id="MobiDB-lite"/>
    </source>
</evidence>
<evidence type="ECO:0000256" key="3">
    <source>
        <dbReference type="ARBA" id="ARBA00023163"/>
    </source>
</evidence>
<evidence type="ECO:0000256" key="1">
    <source>
        <dbReference type="ARBA" id="ARBA00023015"/>
    </source>
</evidence>
<dbReference type="Gene3D" id="1.10.10.60">
    <property type="entry name" value="Homeodomain-like"/>
    <property type="match status" value="2"/>
</dbReference>
<dbReference type="EMBL" id="DS113772">
    <property type="protein sequence ID" value="EAX96133.1"/>
    <property type="molecule type" value="Genomic_DNA"/>
</dbReference>
<accession>A2FG14</accession>
<proteinExistence type="predicted"/>
<keyword evidence="3" id="KW-0804">Transcription</keyword>
<dbReference type="VEuPathDB" id="TrichDB:TVAG_301740"/>
<dbReference type="InParanoid" id="A2FG14"/>
<dbReference type="PROSITE" id="PS51293">
    <property type="entry name" value="SANT"/>
    <property type="match status" value="2"/>
</dbReference>
<evidence type="ECO:0000259" key="6">
    <source>
        <dbReference type="PROSITE" id="PS50090"/>
    </source>
</evidence>
<dbReference type="InterPro" id="IPR051575">
    <property type="entry name" value="Myb-like_DNA-bd"/>
</dbReference>
<evidence type="ECO:0000313" key="9">
    <source>
        <dbReference type="EMBL" id="EAX96133.1"/>
    </source>
</evidence>
<keyword evidence="10" id="KW-1185">Reference proteome</keyword>
<protein>
    <submittedName>
        <fullName evidence="9">Myb-like DNA-binding domain containing protein</fullName>
    </submittedName>
</protein>
<dbReference type="GO" id="GO:0000981">
    <property type="term" value="F:DNA-binding transcription factor activity, RNA polymerase II-specific"/>
    <property type="evidence" value="ECO:0000318"/>
    <property type="project" value="GO_Central"/>
</dbReference>
<feature type="domain" description="Myb-like" evidence="6">
    <location>
        <begin position="132"/>
        <end position="183"/>
    </location>
</feature>
<organism evidence="9 10">
    <name type="scientific">Trichomonas vaginalis (strain ATCC PRA-98 / G3)</name>
    <dbReference type="NCBI Taxonomy" id="412133"/>
    <lineage>
        <taxon>Eukaryota</taxon>
        <taxon>Metamonada</taxon>
        <taxon>Parabasalia</taxon>
        <taxon>Trichomonadida</taxon>
        <taxon>Trichomonadidae</taxon>
        <taxon>Trichomonas</taxon>
    </lineage>
</organism>
<evidence type="ECO:0000313" key="10">
    <source>
        <dbReference type="Proteomes" id="UP000001542"/>
    </source>
</evidence>
<dbReference type="eggNOG" id="KOG0048">
    <property type="taxonomic scope" value="Eukaryota"/>
</dbReference>
<dbReference type="OrthoDB" id="2143914at2759"/>
<name>A2FG14_TRIV3</name>
<evidence type="ECO:0000256" key="4">
    <source>
        <dbReference type="ARBA" id="ARBA00023242"/>
    </source>
</evidence>
<dbReference type="SMART" id="SM00717">
    <property type="entry name" value="SANT"/>
    <property type="match status" value="2"/>
</dbReference>
<dbReference type="PANTHER" id="PTHR46621:SF1">
    <property type="entry name" value="SNRNA-ACTIVATING PROTEIN COMPLEX SUBUNIT 4"/>
    <property type="match status" value="1"/>
</dbReference>
<keyword evidence="2 9" id="KW-0238">DNA-binding</keyword>
<keyword evidence="4" id="KW-0539">Nucleus</keyword>
<dbReference type="GO" id="GO:0005634">
    <property type="term" value="C:nucleus"/>
    <property type="evidence" value="ECO:0000318"/>
    <property type="project" value="GO_Central"/>
</dbReference>
<sequence>MSTSFMNDPTQDIKATIQKDLIENTEENTEAVMGILQDFLTHKISADDFNASISRYLKPNNTLEKINDLGNNLPNAKRNSRSKSRQWTTEEDERLKQGVQEHGPNDWGTVAELVGNGRTRAQCSQRWNRVLNPAISKANWTAEEEEKLLKAVQIIGPKSWTRVAQQLGDRSDVQCRFKYFHIKKKLEEQGNNDVYMQQAIDMSQNEKLLLSLPNESLGQ</sequence>
<dbReference type="SUPFAM" id="SSF46689">
    <property type="entry name" value="Homeodomain-like"/>
    <property type="match status" value="2"/>
</dbReference>
<dbReference type="PANTHER" id="PTHR46621">
    <property type="entry name" value="SNRNA-ACTIVATING PROTEIN COMPLEX SUBUNIT 4"/>
    <property type="match status" value="1"/>
</dbReference>
<dbReference type="Pfam" id="PF13921">
    <property type="entry name" value="Myb_DNA-bind_6"/>
    <property type="match status" value="1"/>
</dbReference>
<dbReference type="SMR" id="A2FG14"/>
<dbReference type="VEuPathDB" id="TrichDB:TVAGG3_0674610"/>
<dbReference type="PROSITE" id="PS50090">
    <property type="entry name" value="MYB_LIKE"/>
    <property type="match status" value="2"/>
</dbReference>
<dbReference type="GO" id="GO:0000978">
    <property type="term" value="F:RNA polymerase II cis-regulatory region sequence-specific DNA binding"/>
    <property type="evidence" value="ECO:0000318"/>
    <property type="project" value="GO_Central"/>
</dbReference>
<dbReference type="InterPro" id="IPR017930">
    <property type="entry name" value="Myb_dom"/>
</dbReference>
<dbReference type="InterPro" id="IPR009057">
    <property type="entry name" value="Homeodomain-like_sf"/>
</dbReference>
<dbReference type="AlphaFoldDB" id="A2FG14"/>
<dbReference type="PROSITE" id="PS51294">
    <property type="entry name" value="HTH_MYB"/>
    <property type="match status" value="2"/>
</dbReference>
<evidence type="ECO:0000259" key="7">
    <source>
        <dbReference type="PROSITE" id="PS51293"/>
    </source>
</evidence>
<dbReference type="KEGG" id="tva:4753905"/>
<dbReference type="InterPro" id="IPR017884">
    <property type="entry name" value="SANT_dom"/>
</dbReference>
<feature type="domain" description="SANT" evidence="7">
    <location>
        <begin position="82"/>
        <end position="123"/>
    </location>
</feature>
<reference evidence="9" key="2">
    <citation type="journal article" date="2007" name="Science">
        <title>Draft genome sequence of the sexually transmitted pathogen Trichomonas vaginalis.</title>
        <authorList>
            <person name="Carlton J.M."/>
            <person name="Hirt R.P."/>
            <person name="Silva J.C."/>
            <person name="Delcher A.L."/>
            <person name="Schatz M."/>
            <person name="Zhao Q."/>
            <person name="Wortman J.R."/>
            <person name="Bidwell S.L."/>
            <person name="Alsmark U.C.M."/>
            <person name="Besteiro S."/>
            <person name="Sicheritz-Ponten T."/>
            <person name="Noel C.J."/>
            <person name="Dacks J.B."/>
            <person name="Foster P.G."/>
            <person name="Simillion C."/>
            <person name="Van de Peer Y."/>
            <person name="Miranda-Saavedra D."/>
            <person name="Barton G.J."/>
            <person name="Westrop G.D."/>
            <person name="Mueller S."/>
            <person name="Dessi D."/>
            <person name="Fiori P.L."/>
            <person name="Ren Q."/>
            <person name="Paulsen I."/>
            <person name="Zhang H."/>
            <person name="Bastida-Corcuera F.D."/>
            <person name="Simoes-Barbosa A."/>
            <person name="Brown M.T."/>
            <person name="Hayes R.D."/>
            <person name="Mukherjee M."/>
            <person name="Okumura C.Y."/>
            <person name="Schneider R."/>
            <person name="Smith A.J."/>
            <person name="Vanacova S."/>
            <person name="Villalvazo M."/>
            <person name="Haas B.J."/>
            <person name="Pertea M."/>
            <person name="Feldblyum T.V."/>
            <person name="Utterback T.R."/>
            <person name="Shu C.L."/>
            <person name="Osoegawa K."/>
            <person name="de Jong P.J."/>
            <person name="Hrdy I."/>
            <person name="Horvathova L."/>
            <person name="Zubacova Z."/>
            <person name="Dolezal P."/>
            <person name="Malik S.B."/>
            <person name="Logsdon J.M. Jr."/>
            <person name="Henze K."/>
            <person name="Gupta A."/>
            <person name="Wang C.C."/>
            <person name="Dunne R.L."/>
            <person name="Upcroft J.A."/>
            <person name="Upcroft P."/>
            <person name="White O."/>
            <person name="Salzberg S.L."/>
            <person name="Tang P."/>
            <person name="Chiu C.-H."/>
            <person name="Lee Y.-S."/>
            <person name="Embley T.M."/>
            <person name="Coombs G.H."/>
            <person name="Mottram J.C."/>
            <person name="Tachezy J."/>
            <person name="Fraser-Liggett C.M."/>
            <person name="Johnson P.J."/>
        </authorList>
    </citation>
    <scope>NUCLEOTIDE SEQUENCE [LARGE SCALE GENOMIC DNA]</scope>
    <source>
        <strain evidence="9">G3</strain>
    </source>
</reference>
<feature type="domain" description="SANT" evidence="7">
    <location>
        <begin position="135"/>
        <end position="187"/>
    </location>
</feature>
<dbReference type="CDD" id="cd00167">
    <property type="entry name" value="SANT"/>
    <property type="match status" value="2"/>
</dbReference>
<gene>
    <name evidence="9" type="ORF">TVAG_301740</name>
</gene>
<evidence type="ECO:0000256" key="2">
    <source>
        <dbReference type="ARBA" id="ARBA00023125"/>
    </source>
</evidence>
<feature type="region of interest" description="Disordered" evidence="5">
    <location>
        <begin position="69"/>
        <end position="92"/>
    </location>
</feature>